<proteinExistence type="predicted"/>
<organism evidence="1 2">
    <name type="scientific">Scylla paramamosain</name>
    <name type="common">Mud crab</name>
    <dbReference type="NCBI Taxonomy" id="85552"/>
    <lineage>
        <taxon>Eukaryota</taxon>
        <taxon>Metazoa</taxon>
        <taxon>Ecdysozoa</taxon>
        <taxon>Arthropoda</taxon>
        <taxon>Crustacea</taxon>
        <taxon>Multicrustacea</taxon>
        <taxon>Malacostraca</taxon>
        <taxon>Eumalacostraca</taxon>
        <taxon>Eucarida</taxon>
        <taxon>Decapoda</taxon>
        <taxon>Pleocyemata</taxon>
        <taxon>Brachyura</taxon>
        <taxon>Eubrachyura</taxon>
        <taxon>Portunoidea</taxon>
        <taxon>Portunidae</taxon>
        <taxon>Portuninae</taxon>
        <taxon>Scylla</taxon>
    </lineage>
</organism>
<gene>
    <name evidence="1" type="ORF">O3P69_012679</name>
</gene>
<accession>A0AAW0SEC9</accession>
<evidence type="ECO:0000313" key="1">
    <source>
        <dbReference type="EMBL" id="KAK8373202.1"/>
    </source>
</evidence>
<reference evidence="1 2" key="1">
    <citation type="submission" date="2023-03" db="EMBL/GenBank/DDBJ databases">
        <title>High-quality genome of Scylla paramamosain provides insights in environmental adaptation.</title>
        <authorList>
            <person name="Zhang L."/>
        </authorList>
    </citation>
    <scope>NUCLEOTIDE SEQUENCE [LARGE SCALE GENOMIC DNA]</scope>
    <source>
        <strain evidence="1">LZ_2023a</strain>
        <tissue evidence="1">Muscle</tissue>
    </source>
</reference>
<dbReference type="AlphaFoldDB" id="A0AAW0SEC9"/>
<evidence type="ECO:0000313" key="2">
    <source>
        <dbReference type="Proteomes" id="UP001487740"/>
    </source>
</evidence>
<comment type="caution">
    <text evidence="1">The sequence shown here is derived from an EMBL/GenBank/DDBJ whole genome shotgun (WGS) entry which is preliminary data.</text>
</comment>
<dbReference type="Proteomes" id="UP001487740">
    <property type="component" value="Unassembled WGS sequence"/>
</dbReference>
<name>A0AAW0SEC9_SCYPA</name>
<sequence length="62" mass="6642">VVRVSSTLQGALLTRPSLLTSFAIETEYPQALDSTKTPPSSEFSESLVPCFLETTPGISKDP</sequence>
<dbReference type="EMBL" id="JARAKH010001300">
    <property type="protein sequence ID" value="KAK8373202.1"/>
    <property type="molecule type" value="Genomic_DNA"/>
</dbReference>
<protein>
    <submittedName>
        <fullName evidence="1">Uncharacterized protein</fullName>
    </submittedName>
</protein>
<feature type="non-terminal residue" evidence="1">
    <location>
        <position position="1"/>
    </location>
</feature>
<keyword evidence="2" id="KW-1185">Reference proteome</keyword>